<comment type="catalytic activity">
    <reaction evidence="1">
        <text>ATP + protein L-histidine = ADP + protein N-phospho-L-histidine.</text>
        <dbReference type="EC" id="2.7.13.3"/>
    </reaction>
</comment>
<keyword evidence="5" id="KW-0902">Two-component regulatory system</keyword>
<dbReference type="EC" id="2.7.13.3" evidence="2"/>
<dbReference type="PANTHER" id="PTHR43711">
    <property type="entry name" value="TWO-COMPONENT HISTIDINE KINASE"/>
    <property type="match status" value="1"/>
</dbReference>
<keyword evidence="9" id="KW-1185">Reference proteome</keyword>
<accession>A0ABR7P044</accession>
<dbReference type="InterPro" id="IPR011990">
    <property type="entry name" value="TPR-like_helical_dom_sf"/>
</dbReference>
<dbReference type="Pfam" id="PF02518">
    <property type="entry name" value="HATPase_c"/>
    <property type="match status" value="1"/>
</dbReference>
<dbReference type="InterPro" id="IPR050736">
    <property type="entry name" value="Sensor_HK_Regulatory"/>
</dbReference>
<dbReference type="PANTHER" id="PTHR43711:SF31">
    <property type="entry name" value="HISTIDINE KINASE"/>
    <property type="match status" value="1"/>
</dbReference>
<gene>
    <name evidence="8" type="ORF">H8784_04460</name>
</gene>
<comment type="caution">
    <text evidence="8">The sequence shown here is derived from an EMBL/GenBank/DDBJ whole genome shotgun (WGS) entry which is preliminary data.</text>
</comment>
<dbReference type="InterPro" id="IPR019734">
    <property type="entry name" value="TPR_rpt"/>
</dbReference>
<dbReference type="SMART" id="SM00387">
    <property type="entry name" value="HATPase_c"/>
    <property type="match status" value="1"/>
</dbReference>
<dbReference type="SUPFAM" id="SSF55874">
    <property type="entry name" value="ATPase domain of HSP90 chaperone/DNA topoisomerase II/histidine kinase"/>
    <property type="match status" value="1"/>
</dbReference>
<dbReference type="InterPro" id="IPR003594">
    <property type="entry name" value="HATPase_dom"/>
</dbReference>
<dbReference type="SMART" id="SM00028">
    <property type="entry name" value="TPR"/>
    <property type="match status" value="2"/>
</dbReference>
<evidence type="ECO:0000313" key="8">
    <source>
        <dbReference type="EMBL" id="MBC8600972.1"/>
    </source>
</evidence>
<dbReference type="GO" id="GO:0016301">
    <property type="term" value="F:kinase activity"/>
    <property type="evidence" value="ECO:0007669"/>
    <property type="project" value="UniProtKB-KW"/>
</dbReference>
<feature type="transmembrane region" description="Helical" evidence="6">
    <location>
        <begin position="371"/>
        <end position="395"/>
    </location>
</feature>
<evidence type="ECO:0000256" key="5">
    <source>
        <dbReference type="ARBA" id="ARBA00023012"/>
    </source>
</evidence>
<reference evidence="8 9" key="1">
    <citation type="submission" date="2020-08" db="EMBL/GenBank/DDBJ databases">
        <title>Genome public.</title>
        <authorList>
            <person name="Liu C."/>
            <person name="Sun Q."/>
        </authorList>
    </citation>
    <scope>NUCLEOTIDE SEQUENCE [LARGE SCALE GENOMIC DNA]</scope>
    <source>
        <strain evidence="8 9">426_9</strain>
    </source>
</reference>
<dbReference type="Proteomes" id="UP000629596">
    <property type="component" value="Unassembled WGS sequence"/>
</dbReference>
<sequence>MIWCQERGNAVNSFPPDSIRLQYLKDCCERADDTPEELLYLDSLLNESEGPENRNFKAYAYRNQIRHYYNAVDWEQAEKVSVPAISFFRREQMLDYLFETQAMIITLYTDRGEFELALQKGREMYKEAKAIGSAGDIAEACYVIAYACYISGRCNDALEWAERGVRLLDGMKDKHMNRMEFYFILAESSRQLNREERVIVYVDSVRRELIDFHLLNPDKPKDYFSYYWIWVYCNEADYELYCNHPAEACSCLKKADKYKQSDIYDTYKDGLYFTWSDYYLAVGDYDQATACLDTAAYYLQLRHPGENPDVYRRRAVIAAKKGDYKQATEELRHCVQIADSLSCARFDCQSHQLRSFFHINQLETERKKQSLVIHFQLILAFSLALALLLLCYLCYRFYRIKCLLAVAVEEAVEADENTSVFLSNMTRVVNDFLQETSAFSESLIRETEMEKRQEYAVSLCSRNELAQRVIFDILDVSKIESDRMQFHYEDVNLARLVREVYMKMQSFATEEVHLRLLPVKEMRMTTDPIRLAQVLENILHCAFLHAKSGEVSFGYQAEGEEVVFFVSCKGIVFSEEACQFMFDRLAQTASKLENIQLGMVISRGLIMKMGGRMSMPVRTESGCRIEFVMPLKHI</sequence>
<keyword evidence="6" id="KW-0812">Transmembrane</keyword>
<dbReference type="Gene3D" id="1.25.40.10">
    <property type="entry name" value="Tetratricopeptide repeat domain"/>
    <property type="match status" value="1"/>
</dbReference>
<dbReference type="EMBL" id="JACRTI010000007">
    <property type="protein sequence ID" value="MBC8600972.1"/>
    <property type="molecule type" value="Genomic_DNA"/>
</dbReference>
<protein>
    <recommendedName>
        <fullName evidence="2">histidine kinase</fullName>
        <ecNumber evidence="2">2.7.13.3</ecNumber>
    </recommendedName>
</protein>
<dbReference type="SUPFAM" id="SSF48452">
    <property type="entry name" value="TPR-like"/>
    <property type="match status" value="1"/>
</dbReference>
<dbReference type="PROSITE" id="PS50109">
    <property type="entry name" value="HIS_KIN"/>
    <property type="match status" value="1"/>
</dbReference>
<evidence type="ECO:0000256" key="1">
    <source>
        <dbReference type="ARBA" id="ARBA00000085"/>
    </source>
</evidence>
<evidence type="ECO:0000313" key="9">
    <source>
        <dbReference type="Proteomes" id="UP000629596"/>
    </source>
</evidence>
<evidence type="ECO:0000256" key="6">
    <source>
        <dbReference type="SAM" id="Phobius"/>
    </source>
</evidence>
<evidence type="ECO:0000259" key="7">
    <source>
        <dbReference type="PROSITE" id="PS50109"/>
    </source>
</evidence>
<name>A0ABR7P044_9BACT</name>
<dbReference type="InterPro" id="IPR005467">
    <property type="entry name" value="His_kinase_dom"/>
</dbReference>
<dbReference type="RefSeq" id="WP_158543328.1">
    <property type="nucleotide sequence ID" value="NZ_JACRTI010000007.1"/>
</dbReference>
<evidence type="ECO:0000256" key="4">
    <source>
        <dbReference type="ARBA" id="ARBA00022777"/>
    </source>
</evidence>
<dbReference type="Gene3D" id="3.30.565.10">
    <property type="entry name" value="Histidine kinase-like ATPase, C-terminal domain"/>
    <property type="match status" value="1"/>
</dbReference>
<keyword evidence="6" id="KW-0472">Membrane</keyword>
<evidence type="ECO:0000256" key="2">
    <source>
        <dbReference type="ARBA" id="ARBA00012438"/>
    </source>
</evidence>
<keyword evidence="6" id="KW-1133">Transmembrane helix</keyword>
<keyword evidence="4 8" id="KW-0418">Kinase</keyword>
<proteinExistence type="predicted"/>
<organism evidence="8 9">
    <name type="scientific">Parabacteroides acidifaciens</name>
    <dbReference type="NCBI Taxonomy" id="2290935"/>
    <lineage>
        <taxon>Bacteria</taxon>
        <taxon>Pseudomonadati</taxon>
        <taxon>Bacteroidota</taxon>
        <taxon>Bacteroidia</taxon>
        <taxon>Bacteroidales</taxon>
        <taxon>Tannerellaceae</taxon>
        <taxon>Parabacteroides</taxon>
    </lineage>
</organism>
<dbReference type="InterPro" id="IPR036890">
    <property type="entry name" value="HATPase_C_sf"/>
</dbReference>
<evidence type="ECO:0000256" key="3">
    <source>
        <dbReference type="ARBA" id="ARBA00022679"/>
    </source>
</evidence>
<feature type="domain" description="Histidine kinase" evidence="7">
    <location>
        <begin position="424"/>
        <end position="633"/>
    </location>
</feature>
<keyword evidence="3" id="KW-0808">Transferase</keyword>